<organism evidence="1">
    <name type="scientific">Rhodopseudomonas palustris (strain ATCC BAA-98 / CGA009)</name>
    <dbReference type="NCBI Taxonomy" id="258594"/>
    <lineage>
        <taxon>Bacteria</taxon>
        <taxon>Pseudomonadati</taxon>
        <taxon>Pseudomonadota</taxon>
        <taxon>Alphaproteobacteria</taxon>
        <taxon>Hyphomicrobiales</taxon>
        <taxon>Nitrobacteraceae</taxon>
        <taxon>Rhodopseudomonas</taxon>
    </lineage>
</organism>
<dbReference type="eggNOG" id="ENOG5032NPW">
    <property type="taxonomic scope" value="Bacteria"/>
</dbReference>
<reference evidence="2" key="3">
    <citation type="submission" date="2022-12" db="EMBL/GenBank/DDBJ databases">
        <title>Complete genome sequence of Rhodopseudomonas palustris CGA0092 and corrections to the R. palustris CGA009 genome sequence.</title>
        <authorList>
            <person name="Mazny B.R."/>
            <person name="Sheff O.F."/>
            <person name="LaSarre B."/>
            <person name="McKinlay A."/>
            <person name="McKinlay J.B."/>
        </authorList>
    </citation>
    <scope>NUCLEOTIDE SEQUENCE</scope>
    <source>
        <strain evidence="2">CGA009</strain>
    </source>
</reference>
<accession>Q6N1L9</accession>
<dbReference type="HOGENOM" id="CLU_150626_0_0_5"/>
<dbReference type="KEGG" id="rpa:TX73_022735"/>
<evidence type="ECO:0000313" key="2">
    <source>
        <dbReference type="EMBL" id="WCL94582.1"/>
    </source>
</evidence>
<name>Q6N1L9_RHOPA</name>
<dbReference type="RefSeq" id="WP_011159920.1">
    <property type="nucleotide sequence ID" value="NZ_CP116810.1"/>
</dbReference>
<gene>
    <name evidence="1" type="ordered locus">RPA4386</name>
    <name evidence="2" type="ORF">TX73_022735</name>
</gene>
<protein>
    <recommendedName>
        <fullName evidence="4">DUF2946 domain-containing protein</fullName>
    </recommendedName>
</protein>
<dbReference type="GeneID" id="66895520"/>
<dbReference type="AlphaFoldDB" id="Q6N1L9"/>
<dbReference type="EMBL" id="CP116810">
    <property type="protein sequence ID" value="WCL94582.1"/>
    <property type="molecule type" value="Genomic_DNA"/>
</dbReference>
<evidence type="ECO:0008006" key="4">
    <source>
        <dbReference type="Google" id="ProtNLM"/>
    </source>
</evidence>
<evidence type="ECO:0000313" key="1">
    <source>
        <dbReference type="EMBL" id="CAE29827.1"/>
    </source>
</evidence>
<proteinExistence type="predicted"/>
<dbReference type="STRING" id="258594.RPA4386"/>
<dbReference type="EMBL" id="BX572607">
    <property type="protein sequence ID" value="CAE29827.1"/>
    <property type="molecule type" value="Genomic_DNA"/>
</dbReference>
<sequence length="120" mass="12625">MNWVRTHIRLGTRLALIALALHFVVAFGHFHQIVTQSAVLALTAADPATPDNDPQSDDDGDGDGCTICAVMAMADAMLGASPPSLPLRQATAFVHSVPDLVLIRSNGIRAAFNPRAPPAC</sequence>
<keyword evidence="3" id="KW-1185">Reference proteome</keyword>
<reference evidence="2" key="1">
    <citation type="submission" date="2003-07" db="EMBL/GenBank/DDBJ databases">
        <authorList>
            <consortium name="Rhodopseudomonas genome consortium"/>
            <person name="Larimer F."/>
            <person name="Harwood C."/>
        </authorList>
    </citation>
    <scope>NUCLEOTIDE SEQUENCE</scope>
    <source>
        <strain evidence="2">CGA009</strain>
    </source>
</reference>
<dbReference type="PhylomeDB" id="Q6N1L9"/>
<reference evidence="1 3" key="2">
    <citation type="journal article" date="2004" name="Nat. Biotechnol.">
        <title>Complete genome sequence of the metabolically versatile photosynthetic bacterium Rhodopseudomonas palustris.</title>
        <authorList>
            <person name="Larimer F.W."/>
            <person name="Chain P."/>
            <person name="Hauser L."/>
            <person name="Lamerdin J."/>
            <person name="Malfatti S."/>
            <person name="Do L."/>
            <person name="Land M.L."/>
            <person name="Pelletier D.A."/>
            <person name="Beatty J.T."/>
            <person name="Lang A.S."/>
            <person name="Tabita F.R."/>
            <person name="Gibson J.L."/>
            <person name="Hanson T.E."/>
            <person name="Bobst C."/>
            <person name="Torres J.L."/>
            <person name="Peres C."/>
            <person name="Harrison F.H."/>
            <person name="Gibson J."/>
            <person name="Harwood C.S."/>
        </authorList>
    </citation>
    <scope>NUCLEOTIDE SEQUENCE [LARGE SCALE GENOMIC DNA]</scope>
    <source>
        <strain evidence="3">ATCC BAA-98 / CGA009</strain>
        <strain evidence="1">CGA009</strain>
    </source>
</reference>
<dbReference type="Proteomes" id="UP000001426">
    <property type="component" value="Chromosome"/>
</dbReference>
<evidence type="ECO:0000313" key="3">
    <source>
        <dbReference type="Proteomes" id="UP000001426"/>
    </source>
</evidence>